<dbReference type="RefSeq" id="WP_317490127.1">
    <property type="nucleotide sequence ID" value="NZ_CP136051.1"/>
</dbReference>
<dbReference type="GO" id="GO:0016787">
    <property type="term" value="F:hydrolase activity"/>
    <property type="evidence" value="ECO:0007669"/>
    <property type="project" value="UniProtKB-KW"/>
</dbReference>
<evidence type="ECO:0000259" key="3">
    <source>
        <dbReference type="Pfam" id="PF14606"/>
    </source>
</evidence>
<reference evidence="5 6" key="1">
    <citation type="journal article" date="2023" name="Microbiol. Resour. Announc.">
        <title>Complete Genome Sequence of Imperialibacter roseus strain P4T.</title>
        <authorList>
            <person name="Tizabi D.R."/>
            <person name="Bachvaroff T."/>
            <person name="Hill R.T."/>
        </authorList>
    </citation>
    <scope>NUCLEOTIDE SEQUENCE [LARGE SCALE GENOMIC DNA]</scope>
    <source>
        <strain evidence="5 6">P4T</strain>
    </source>
</reference>
<dbReference type="SUPFAM" id="SSF52266">
    <property type="entry name" value="SGNH hydrolase"/>
    <property type="match status" value="2"/>
</dbReference>
<proteinExistence type="predicted"/>
<evidence type="ECO:0000313" key="6">
    <source>
        <dbReference type="Proteomes" id="UP001302349"/>
    </source>
</evidence>
<keyword evidence="1" id="KW-0732">Signal</keyword>
<dbReference type="InterPro" id="IPR036514">
    <property type="entry name" value="SGNH_hydro_sf"/>
</dbReference>
<dbReference type="Gene3D" id="2.60.120.260">
    <property type="entry name" value="Galactose-binding domain-like"/>
    <property type="match status" value="1"/>
</dbReference>
<feature type="domain" description="SGNH hydrolase-type esterase" evidence="2">
    <location>
        <begin position="458"/>
        <end position="587"/>
    </location>
</feature>
<sequence length="600" mass="67630">MKKHLLAIVVCLVTFSAVSQETPTLKWWNPAQHDFPVIEGQAWAGETKAPYDRLPARAEGKVPPAVWNLSQHSAGLMMRFRSNSSQIVVRYISKPKGEGNNYGMDHMPATGVSGVDLYAITNEGREIWCAAKRNFGDTITYRYEGLRPNDQFHELGREYRLYLPLYNSVSWLEVGVETSAHFKPLPVRKEKPIVVYGTSIAHGACASRPGMAWTSILGRKMDRPLINLAFSGNGRLDSSVVDFVNEIDAQVFVLDCLPNLIPGTWERLGINGEQGLKDRVLTSVRALRAKHLTTPILLVDNAGYTDALVNDDRKWQYTTANRVQQEAFYQLKKEGVSGLFYLTKEEIGLGLDDTVDGTHPTDLGMLHYAQGYEKSLRAILNEPVGVASTTKPVTQYREPNNYDWEERHNEILQMNAAAPPSMVFLANSIIHFWGGLPRTKRVVEEESWKTLFTPAGMRNLAYGWDRVENVLWRVYHGELDGFETKKIFIMIGTNNLHLNTDDEILEGLSLLLDAIKIRQPKAEVTLMGLLPRRNNEQRVANLNQEMARLSSTQQVKYADLGAIFLNKDNKIDESLFSDGLHPNAAGYVKMRELLKPLMSK</sequence>
<dbReference type="Proteomes" id="UP001302349">
    <property type="component" value="Chromosome"/>
</dbReference>
<dbReference type="PANTHER" id="PTHR30383:SF5">
    <property type="entry name" value="SGNH HYDROLASE-TYPE ESTERASE DOMAIN-CONTAINING PROTEIN"/>
    <property type="match status" value="1"/>
</dbReference>
<feature type="domain" description="SGNH hydrolase-type esterase" evidence="3">
    <location>
        <begin position="190"/>
        <end position="377"/>
    </location>
</feature>
<feature type="domain" description="SGNH hydrolase-type esterase N-terminal" evidence="4">
    <location>
        <begin position="25"/>
        <end position="182"/>
    </location>
</feature>
<gene>
    <name evidence="5" type="ORF">RT717_02285</name>
</gene>
<evidence type="ECO:0000256" key="1">
    <source>
        <dbReference type="SAM" id="SignalP"/>
    </source>
</evidence>
<dbReference type="PANTHER" id="PTHR30383">
    <property type="entry name" value="THIOESTERASE 1/PROTEASE 1/LYSOPHOSPHOLIPASE L1"/>
    <property type="match status" value="1"/>
</dbReference>
<organism evidence="5 6">
    <name type="scientific">Imperialibacter roseus</name>
    <dbReference type="NCBI Taxonomy" id="1324217"/>
    <lineage>
        <taxon>Bacteria</taxon>
        <taxon>Pseudomonadati</taxon>
        <taxon>Bacteroidota</taxon>
        <taxon>Cytophagia</taxon>
        <taxon>Cytophagales</taxon>
        <taxon>Flammeovirgaceae</taxon>
        <taxon>Imperialibacter</taxon>
    </lineage>
</organism>
<dbReference type="InterPro" id="IPR051532">
    <property type="entry name" value="Ester_Hydrolysis_Enzymes"/>
</dbReference>
<feature type="signal peptide" evidence="1">
    <location>
        <begin position="1"/>
        <end position="19"/>
    </location>
</feature>
<dbReference type="Pfam" id="PF14606">
    <property type="entry name" value="Lipase_GDSL_3"/>
    <property type="match status" value="1"/>
</dbReference>
<evidence type="ECO:0000259" key="2">
    <source>
        <dbReference type="Pfam" id="PF13472"/>
    </source>
</evidence>
<dbReference type="Pfam" id="PF14607">
    <property type="entry name" value="GxDLY"/>
    <property type="match status" value="1"/>
</dbReference>
<name>A0ABZ0ISQ7_9BACT</name>
<dbReference type="Pfam" id="PF13472">
    <property type="entry name" value="Lipase_GDSL_2"/>
    <property type="match status" value="1"/>
</dbReference>
<dbReference type="InterPro" id="IPR013830">
    <property type="entry name" value="SGNH_hydro"/>
</dbReference>
<keyword evidence="6" id="KW-1185">Reference proteome</keyword>
<evidence type="ECO:0000313" key="5">
    <source>
        <dbReference type="EMBL" id="WOK07449.1"/>
    </source>
</evidence>
<dbReference type="Gene3D" id="3.40.50.1110">
    <property type="entry name" value="SGNH hydrolase"/>
    <property type="match status" value="2"/>
</dbReference>
<dbReference type="InterPro" id="IPR032740">
    <property type="entry name" value="GxDLY"/>
</dbReference>
<evidence type="ECO:0000259" key="4">
    <source>
        <dbReference type="Pfam" id="PF14607"/>
    </source>
</evidence>
<protein>
    <submittedName>
        <fullName evidence="5">SGNH/GDSL hydrolase family protein</fullName>
    </submittedName>
</protein>
<dbReference type="EMBL" id="CP136051">
    <property type="protein sequence ID" value="WOK07449.1"/>
    <property type="molecule type" value="Genomic_DNA"/>
</dbReference>
<keyword evidence="5" id="KW-0378">Hydrolase</keyword>
<accession>A0ABZ0ISQ7</accession>
<feature type="chain" id="PRO_5045702296" evidence="1">
    <location>
        <begin position="20"/>
        <end position="600"/>
    </location>
</feature>